<dbReference type="SUPFAM" id="SSF55874">
    <property type="entry name" value="ATPase domain of HSP90 chaperone/DNA topoisomerase II/histidine kinase"/>
    <property type="match status" value="1"/>
</dbReference>
<feature type="domain" description="Response regulatory" evidence="12">
    <location>
        <begin position="610"/>
        <end position="730"/>
    </location>
</feature>
<dbReference type="GO" id="GO:0006355">
    <property type="term" value="P:regulation of DNA-templated transcription"/>
    <property type="evidence" value="ECO:0007669"/>
    <property type="project" value="InterPro"/>
</dbReference>
<evidence type="ECO:0000256" key="10">
    <source>
        <dbReference type="SAM" id="Coils"/>
    </source>
</evidence>
<dbReference type="Pfam" id="PF00072">
    <property type="entry name" value="Response_reg"/>
    <property type="match status" value="1"/>
</dbReference>
<dbReference type="GO" id="GO:0005524">
    <property type="term" value="F:ATP binding"/>
    <property type="evidence" value="ECO:0007669"/>
    <property type="project" value="UniProtKB-KW"/>
</dbReference>
<keyword evidence="5" id="KW-0547">Nucleotide-binding</keyword>
<evidence type="ECO:0000256" key="9">
    <source>
        <dbReference type="PROSITE-ProRule" id="PRU00169"/>
    </source>
</evidence>
<dbReference type="GO" id="GO:0000155">
    <property type="term" value="F:phosphorelay sensor kinase activity"/>
    <property type="evidence" value="ECO:0007669"/>
    <property type="project" value="InterPro"/>
</dbReference>
<keyword evidence="8" id="KW-0902">Two-component regulatory system</keyword>
<dbReference type="PANTHER" id="PTHR43065">
    <property type="entry name" value="SENSOR HISTIDINE KINASE"/>
    <property type="match status" value="1"/>
</dbReference>
<dbReference type="SMART" id="SM00091">
    <property type="entry name" value="PAS"/>
    <property type="match status" value="2"/>
</dbReference>
<evidence type="ECO:0000256" key="2">
    <source>
        <dbReference type="ARBA" id="ARBA00012438"/>
    </source>
</evidence>
<dbReference type="InterPro" id="IPR011006">
    <property type="entry name" value="CheY-like_superfamily"/>
</dbReference>
<dbReference type="SMART" id="SM00387">
    <property type="entry name" value="HATPase_c"/>
    <property type="match status" value="1"/>
</dbReference>
<keyword evidence="4" id="KW-0808">Transferase</keyword>
<feature type="coiled-coil region" evidence="10">
    <location>
        <begin position="47"/>
        <end position="74"/>
    </location>
</feature>
<evidence type="ECO:0000259" key="13">
    <source>
        <dbReference type="PROSITE" id="PS50112"/>
    </source>
</evidence>
<comment type="caution">
    <text evidence="15">The sequence shown here is derived from an EMBL/GenBank/DDBJ whole genome shotgun (WGS) entry which is preliminary data.</text>
</comment>
<keyword evidence="3 9" id="KW-0597">Phosphoprotein</keyword>
<dbReference type="RefSeq" id="WP_008518437.1">
    <property type="nucleotide sequence ID" value="NZ_ACJM01000018.1"/>
</dbReference>
<dbReference type="SMART" id="SM00388">
    <property type="entry name" value="HisKA"/>
    <property type="match status" value="1"/>
</dbReference>
<evidence type="ECO:0000256" key="5">
    <source>
        <dbReference type="ARBA" id="ARBA00022741"/>
    </source>
</evidence>
<reference evidence="15 16" key="1">
    <citation type="submission" date="2009-02" db="EMBL/GenBank/DDBJ databases">
        <title>Sequencing of the draft genome and assembly of Dethiobacter alkaliphilus AHT 1.</title>
        <authorList>
            <consortium name="US DOE Joint Genome Institute (JGI-PGF)"/>
            <person name="Lucas S."/>
            <person name="Copeland A."/>
            <person name="Lapidus A."/>
            <person name="Glavina del Rio T."/>
            <person name="Dalin E."/>
            <person name="Tice H."/>
            <person name="Bruce D."/>
            <person name="Goodwin L."/>
            <person name="Pitluck S."/>
            <person name="Larimer F."/>
            <person name="Land M.L."/>
            <person name="Hauser L."/>
            <person name="Muyzer G."/>
        </authorList>
    </citation>
    <scope>NUCLEOTIDE SEQUENCE [LARGE SCALE GENOMIC DNA]</scope>
    <source>
        <strain evidence="15 16">AHT 1</strain>
    </source>
</reference>
<dbReference type="PROSITE" id="PS50113">
    <property type="entry name" value="PAC"/>
    <property type="match status" value="1"/>
</dbReference>
<dbReference type="PANTHER" id="PTHR43065:SF42">
    <property type="entry name" value="TWO-COMPONENT SENSOR PPRA"/>
    <property type="match status" value="1"/>
</dbReference>
<evidence type="ECO:0000256" key="4">
    <source>
        <dbReference type="ARBA" id="ARBA00022679"/>
    </source>
</evidence>
<dbReference type="SMART" id="SM00086">
    <property type="entry name" value="PAC"/>
    <property type="match status" value="2"/>
</dbReference>
<feature type="domain" description="PAC" evidence="14">
    <location>
        <begin position="144"/>
        <end position="196"/>
    </location>
</feature>
<comment type="catalytic activity">
    <reaction evidence="1">
        <text>ATP + protein L-histidine = ADP + protein N-phospho-L-histidine.</text>
        <dbReference type="EC" id="2.7.13.3"/>
    </reaction>
</comment>
<dbReference type="Proteomes" id="UP000006443">
    <property type="component" value="Unassembled WGS sequence"/>
</dbReference>
<name>C0GJU1_DETAL</name>
<dbReference type="PROSITE" id="PS50110">
    <property type="entry name" value="RESPONSE_REGULATORY"/>
    <property type="match status" value="1"/>
</dbReference>
<dbReference type="InterPro" id="IPR001789">
    <property type="entry name" value="Sig_transdc_resp-reg_receiver"/>
</dbReference>
<dbReference type="Gene3D" id="3.30.450.20">
    <property type="entry name" value="PAS domain"/>
    <property type="match status" value="2"/>
</dbReference>
<evidence type="ECO:0000256" key="1">
    <source>
        <dbReference type="ARBA" id="ARBA00000085"/>
    </source>
</evidence>
<dbReference type="InterPro" id="IPR000700">
    <property type="entry name" value="PAS-assoc_C"/>
</dbReference>
<evidence type="ECO:0000313" key="16">
    <source>
        <dbReference type="Proteomes" id="UP000006443"/>
    </source>
</evidence>
<dbReference type="InterPro" id="IPR003661">
    <property type="entry name" value="HisK_dim/P_dom"/>
</dbReference>
<dbReference type="eggNOG" id="COG0784">
    <property type="taxonomic scope" value="Bacteria"/>
</dbReference>
<evidence type="ECO:0000313" key="15">
    <source>
        <dbReference type="EMBL" id="EEG76399.1"/>
    </source>
</evidence>
<dbReference type="Pfam" id="PF00989">
    <property type="entry name" value="PAS"/>
    <property type="match status" value="1"/>
</dbReference>
<dbReference type="PROSITE" id="PS50109">
    <property type="entry name" value="HIS_KIN"/>
    <property type="match status" value="1"/>
</dbReference>
<sequence>MPKNDDHKKFHDLRRQAEEEIKGNFREIPDTLEALPPEESRRLLHQLRVYQVELEMQNEELRRAQLELEASRGLYFDLYNLAPFGYVIMDEWSVIRDANITFARMVDTERSQLTGEPFTRFIDREDQDTYYLKRKQLWKTKKQEACELRLVKKGGSCFWIRLEMTVVNGHDRSAPVCRAVIMDITQLKQAEEIQKNAHTVLEHMVRERTSELEKANQKLQVEIEQRNKAEAALQKSEEHFRKMVELMPVAIFAHTEDSIIFANTAATELLKAADTQDLLGKALVEFLHADDQVQFEQLLKCVLHERVEKKTFSAKFVSVAGADIDIELSLIPFAHQNVPAVQVTAYNITERKQIEEEIIKAEKLESISILAGGIAHDFNNILTIILGYLSVVRKPFNAGKSIETYSHLKEIEKATIQAIGLTKQLLTFAKGGAPVKSAASIEELIEETVMFTSSGSNVRCQFAFADDLMPVEVDRGQISQVLNNLIINAVQAMPGGGTIFISVENIAVDKTSSLPLQEGNYIQISVRDEGEGIPEEVRRQIFTPFFSTKSTGTGLGLTTSYSIIKQHGGHITVDSQVGAGATFAFYLPASGGIMLKESNLSRQLKTGSGRVLVMDDEEAILRLAAEMLPLLGYDAEFARHGNEAIALYAKAFRSTEPFAAVILDLTIRGAMGGKDTVKKLLELDPEVKAIVSSGYSNDAVLSDYRAYGFKGMVSKPYQLEELADVLHQVILGTV</sequence>
<feature type="coiled-coil region" evidence="10">
    <location>
        <begin position="205"/>
        <end position="239"/>
    </location>
</feature>
<feature type="domain" description="PAS" evidence="13">
    <location>
        <begin position="236"/>
        <end position="306"/>
    </location>
</feature>
<dbReference type="Gene3D" id="1.10.287.130">
    <property type="match status" value="1"/>
</dbReference>
<dbReference type="STRING" id="555088.DealDRAFT_2744"/>
<dbReference type="EC" id="2.7.13.3" evidence="2"/>
<gene>
    <name evidence="15" type="ORF">DealDRAFT_2744</name>
</gene>
<organism evidence="15 16">
    <name type="scientific">Dethiobacter alkaliphilus AHT 1</name>
    <dbReference type="NCBI Taxonomy" id="555088"/>
    <lineage>
        <taxon>Bacteria</taxon>
        <taxon>Bacillati</taxon>
        <taxon>Bacillota</taxon>
        <taxon>Dethiobacteria</taxon>
        <taxon>Dethiobacterales</taxon>
        <taxon>Dethiobacteraceae</taxon>
        <taxon>Dethiobacter</taxon>
    </lineage>
</organism>
<dbReference type="Gene3D" id="3.40.50.2300">
    <property type="match status" value="1"/>
</dbReference>
<dbReference type="eggNOG" id="COG5002">
    <property type="taxonomic scope" value="Bacteria"/>
</dbReference>
<evidence type="ECO:0000256" key="8">
    <source>
        <dbReference type="ARBA" id="ARBA00023012"/>
    </source>
</evidence>
<keyword evidence="6 15" id="KW-0418">Kinase</keyword>
<evidence type="ECO:0000256" key="6">
    <source>
        <dbReference type="ARBA" id="ARBA00022777"/>
    </source>
</evidence>
<dbReference type="AlphaFoldDB" id="C0GJU1"/>
<protein>
    <recommendedName>
        <fullName evidence="2">histidine kinase</fullName>
        <ecNumber evidence="2">2.7.13.3</ecNumber>
    </recommendedName>
</protein>
<dbReference type="SUPFAM" id="SSF47384">
    <property type="entry name" value="Homodimeric domain of signal transducing histidine kinase"/>
    <property type="match status" value="1"/>
</dbReference>
<dbReference type="EMBL" id="ACJM01000018">
    <property type="protein sequence ID" value="EEG76399.1"/>
    <property type="molecule type" value="Genomic_DNA"/>
</dbReference>
<dbReference type="CDD" id="cd00130">
    <property type="entry name" value="PAS"/>
    <property type="match status" value="2"/>
</dbReference>
<dbReference type="SUPFAM" id="SSF52172">
    <property type="entry name" value="CheY-like"/>
    <property type="match status" value="1"/>
</dbReference>
<dbReference type="InterPro" id="IPR035965">
    <property type="entry name" value="PAS-like_dom_sf"/>
</dbReference>
<accession>C0GJU1</accession>
<dbReference type="InterPro" id="IPR036097">
    <property type="entry name" value="HisK_dim/P_sf"/>
</dbReference>
<dbReference type="Pfam" id="PF13426">
    <property type="entry name" value="PAS_9"/>
    <property type="match status" value="1"/>
</dbReference>
<dbReference type="InterPro" id="IPR036890">
    <property type="entry name" value="HATPase_C_sf"/>
</dbReference>
<dbReference type="Pfam" id="PF02518">
    <property type="entry name" value="HATPase_c"/>
    <property type="match status" value="1"/>
</dbReference>
<dbReference type="InterPro" id="IPR005467">
    <property type="entry name" value="His_kinase_dom"/>
</dbReference>
<keyword evidence="7" id="KW-0067">ATP-binding</keyword>
<evidence type="ECO:0000256" key="3">
    <source>
        <dbReference type="ARBA" id="ARBA00022553"/>
    </source>
</evidence>
<evidence type="ECO:0000259" key="14">
    <source>
        <dbReference type="PROSITE" id="PS50113"/>
    </source>
</evidence>
<dbReference type="CDD" id="cd00082">
    <property type="entry name" value="HisKA"/>
    <property type="match status" value="1"/>
</dbReference>
<dbReference type="NCBIfam" id="TIGR00229">
    <property type="entry name" value="sensory_box"/>
    <property type="match status" value="2"/>
</dbReference>
<dbReference type="InterPro" id="IPR013767">
    <property type="entry name" value="PAS_fold"/>
</dbReference>
<feature type="domain" description="Histidine kinase" evidence="11">
    <location>
        <begin position="373"/>
        <end position="591"/>
    </location>
</feature>
<dbReference type="PROSITE" id="PS50112">
    <property type="entry name" value="PAS"/>
    <property type="match status" value="1"/>
</dbReference>
<keyword evidence="10" id="KW-0175">Coiled coil</keyword>
<keyword evidence="16" id="KW-1185">Reference proteome</keyword>
<proteinExistence type="predicted"/>
<evidence type="ECO:0000259" key="12">
    <source>
        <dbReference type="PROSITE" id="PS50110"/>
    </source>
</evidence>
<dbReference type="InterPro" id="IPR004358">
    <property type="entry name" value="Sig_transdc_His_kin-like_C"/>
</dbReference>
<dbReference type="SMART" id="SM00448">
    <property type="entry name" value="REC"/>
    <property type="match status" value="1"/>
</dbReference>
<dbReference type="Gene3D" id="3.30.565.10">
    <property type="entry name" value="Histidine kinase-like ATPase, C-terminal domain"/>
    <property type="match status" value="1"/>
</dbReference>
<dbReference type="eggNOG" id="COG4191">
    <property type="taxonomic scope" value="Bacteria"/>
</dbReference>
<dbReference type="InterPro" id="IPR000014">
    <property type="entry name" value="PAS"/>
</dbReference>
<evidence type="ECO:0000256" key="7">
    <source>
        <dbReference type="ARBA" id="ARBA00022840"/>
    </source>
</evidence>
<dbReference type="InterPro" id="IPR003594">
    <property type="entry name" value="HATPase_dom"/>
</dbReference>
<dbReference type="PRINTS" id="PR00344">
    <property type="entry name" value="BCTRLSENSOR"/>
</dbReference>
<feature type="modified residue" description="4-aspartylphosphate" evidence="9">
    <location>
        <position position="664"/>
    </location>
</feature>
<evidence type="ECO:0000259" key="11">
    <source>
        <dbReference type="PROSITE" id="PS50109"/>
    </source>
</evidence>
<dbReference type="SUPFAM" id="SSF55785">
    <property type="entry name" value="PYP-like sensor domain (PAS domain)"/>
    <property type="match status" value="2"/>
</dbReference>
<dbReference type="InterPro" id="IPR001610">
    <property type="entry name" value="PAC"/>
</dbReference>
<dbReference type="OrthoDB" id="9784397at2"/>